<evidence type="ECO:0008006" key="2">
    <source>
        <dbReference type="Google" id="ProtNLM"/>
    </source>
</evidence>
<protein>
    <recommendedName>
        <fullName evidence="2">CopG family transcriptional regulator</fullName>
    </recommendedName>
</protein>
<dbReference type="EMBL" id="ADZX01000509">
    <property type="protein sequence ID" value="EFK96341.1"/>
    <property type="molecule type" value="Genomic_DNA"/>
</dbReference>
<comment type="caution">
    <text evidence="1">The sequence shown here is derived from an EMBL/GenBank/DDBJ whole genome shotgun (WGS) entry which is preliminary data.</text>
</comment>
<sequence>MVNITLSVPDDLKKDMEIFPEINWSVIARAAIKQRIVLLKKFKEFSKESTLTQEDAIRLGKQVNESVTKKYLKKLK</sequence>
<reference evidence="1" key="2">
    <citation type="journal article" date="2011" name="Microb. Ecol.">
        <title>Taxonomic and Functional Metagenomic Profiling of the Microbial Community in the Anoxic Sediment of a Sub-saline Shallow Lake (Laguna de Carrizo, Central Spain).</title>
        <authorList>
            <person name="Ferrer M."/>
            <person name="Guazzaroni M.E."/>
            <person name="Richter M."/>
            <person name="Garcia-Salamanca A."/>
            <person name="Yarza P."/>
            <person name="Suarez-Suarez A."/>
            <person name="Solano J."/>
            <person name="Alcaide M."/>
            <person name="van Dillewijn P."/>
            <person name="Molina-Henares M.A."/>
            <person name="Lopez-Cortes N."/>
            <person name="Al-Ramahi Y."/>
            <person name="Guerrero C."/>
            <person name="Acosta A."/>
            <person name="de Eugenio L.I."/>
            <person name="Martinez V."/>
            <person name="Marques S."/>
            <person name="Rojo F."/>
            <person name="Santero E."/>
            <person name="Genilloud O."/>
            <person name="Perez-Perez J."/>
            <person name="Rossello-Mora R."/>
            <person name="Ramos J.L."/>
        </authorList>
    </citation>
    <scope>NUCLEOTIDE SEQUENCE</scope>
</reference>
<proteinExistence type="predicted"/>
<reference evidence="1" key="1">
    <citation type="submission" date="2010-07" db="EMBL/GenBank/DDBJ databases">
        <authorList>
            <consortium name="CONSOLIDER consortium CSD2007-00005"/>
            <person name="Guazzaroni M.-E."/>
            <person name="Richter M."/>
            <person name="Garcia-Salamanca A."/>
            <person name="Yarza P."/>
            <person name="Ferrer M."/>
        </authorList>
    </citation>
    <scope>NUCLEOTIDE SEQUENCE</scope>
</reference>
<organism evidence="1">
    <name type="scientific">sediment metagenome</name>
    <dbReference type="NCBI Taxonomy" id="749907"/>
    <lineage>
        <taxon>unclassified sequences</taxon>
        <taxon>metagenomes</taxon>
        <taxon>ecological metagenomes</taxon>
    </lineage>
</organism>
<accession>D9PJC6</accession>
<gene>
    <name evidence="1" type="ORF">LDC_1635</name>
</gene>
<evidence type="ECO:0000313" key="1">
    <source>
        <dbReference type="EMBL" id="EFK96341.1"/>
    </source>
</evidence>
<name>D9PJC6_9ZZZZ</name>
<dbReference type="AlphaFoldDB" id="D9PJC6"/>